<dbReference type="Proteomes" id="UP000031056">
    <property type="component" value="Unassembled WGS sequence"/>
</dbReference>
<dbReference type="AlphaFoldDB" id="A0A0B2UJ52"/>
<name>A0A0B2UJ52_9MICR</name>
<dbReference type="InParanoid" id="A0A0B2UJ52"/>
<evidence type="ECO:0000313" key="2">
    <source>
        <dbReference type="Proteomes" id="UP000031056"/>
    </source>
</evidence>
<evidence type="ECO:0000313" key="1">
    <source>
        <dbReference type="EMBL" id="KHN69015.1"/>
    </source>
</evidence>
<comment type="caution">
    <text evidence="1">The sequence shown here is derived from an EMBL/GenBank/DDBJ whole genome shotgun (WGS) entry which is preliminary data.</text>
</comment>
<dbReference type="RefSeq" id="XP_014563057.1">
    <property type="nucleotide sequence ID" value="XM_014707571.1"/>
</dbReference>
<organism evidence="1 2">
    <name type="scientific">Ordospora colligata OC4</name>
    <dbReference type="NCBI Taxonomy" id="1354746"/>
    <lineage>
        <taxon>Eukaryota</taxon>
        <taxon>Fungi</taxon>
        <taxon>Fungi incertae sedis</taxon>
        <taxon>Microsporidia</taxon>
        <taxon>Ordosporidae</taxon>
        <taxon>Ordospora</taxon>
    </lineage>
</organism>
<sequence>MKNRIKTFLPSPESLEIIKPLKKSKKARKERPSKQRLAKSIYDETDLSKLTPRQRILHQKYHQNKQNANNFFILSNNISANSTERMISTEKTLKQSKLKNKRSIKMFKIQALEPVNKSRSDEVEEYNENSSDALAQESSYIPIETSDLIKSEYEDLDCEDSSSMESLIIEPLCVESPFNDTPIESKLKNSKICIRCFKDAVRVYLKFENMHSIHRCKLQKLIMVHKHKIRQNLKQKACFSIIKNDEMQFLYALENARCCTS</sequence>
<keyword evidence="2" id="KW-1185">Reference proteome</keyword>
<dbReference type="EMBL" id="JOKQ01000011">
    <property type="protein sequence ID" value="KHN69015.1"/>
    <property type="molecule type" value="Genomic_DNA"/>
</dbReference>
<dbReference type="VEuPathDB" id="MicrosporidiaDB:M896_110450"/>
<gene>
    <name evidence="1" type="ORF">M896_110450</name>
</gene>
<proteinExistence type="predicted"/>
<accession>A0A0B2UJ52</accession>
<reference evidence="1 2" key="1">
    <citation type="journal article" date="2014" name="MBio">
        <title>The Ordospora colligata genome; evolution of extreme reduction in microsporidia and host-to-parasite horizontal gene transfer.</title>
        <authorList>
            <person name="Pombert J.-F."/>
            <person name="Haag K.L."/>
            <person name="Beidas S."/>
            <person name="Ebert D."/>
            <person name="Keeling P.J."/>
        </authorList>
    </citation>
    <scope>NUCLEOTIDE SEQUENCE [LARGE SCALE GENOMIC DNA]</scope>
    <source>
        <strain evidence="1 2">OC4</strain>
    </source>
</reference>
<dbReference type="HOGENOM" id="CLU_1124524_0_0_1"/>
<dbReference type="OrthoDB" id="2192751at2759"/>
<protein>
    <submittedName>
        <fullName evidence="1">Uncharacterized protein</fullName>
    </submittedName>
</protein>
<dbReference type="GeneID" id="26262516"/>